<proteinExistence type="predicted"/>
<dbReference type="KEGG" id="upv:EJN92_10025"/>
<dbReference type="RefSeq" id="WP_126127689.1">
    <property type="nucleotide sequence ID" value="NZ_CP034464.1"/>
</dbReference>
<sequence length="113" mass="12516">MNTWNDVPHFAFDQDFALGFIGKYLLIGITRTGNKGKVLTQQQLHGTIVNATALGIELELGGVHEGKTWRMPPILEELAPARRGKYELKTTGEVVEDPDFTFTLTMPTTRAAT</sequence>
<accession>A0A3S9HJM5</accession>
<name>A0A3S9HJM5_9BURK</name>
<protein>
    <submittedName>
        <fullName evidence="1">Uncharacterized protein</fullName>
    </submittedName>
</protein>
<dbReference type="EMBL" id="CP034464">
    <property type="protein sequence ID" value="AZP12307.1"/>
    <property type="molecule type" value="Genomic_DNA"/>
</dbReference>
<dbReference type="AlphaFoldDB" id="A0A3S9HJM5"/>
<evidence type="ECO:0000313" key="1">
    <source>
        <dbReference type="EMBL" id="AZP12307.1"/>
    </source>
</evidence>
<gene>
    <name evidence="1" type="ORF">EJN92_10025</name>
</gene>
<dbReference type="Proteomes" id="UP000275663">
    <property type="component" value="Chromosome"/>
</dbReference>
<evidence type="ECO:0000313" key="2">
    <source>
        <dbReference type="Proteomes" id="UP000275663"/>
    </source>
</evidence>
<dbReference type="OrthoDB" id="5703936at2"/>
<reference evidence="1 2" key="1">
    <citation type="journal article" date="2011" name="Int. J. Syst. Evol. Microbiol.">
        <title>Description of Undibacterium oligocarboniphilum sp. nov., isolated from purified water, and Undibacterium pigrum strain CCUG 49012 as the type strain of Undibacterium parvum sp. nov., and emended descriptions of the genus Undibacterium and the species Undibacterium pigrum.</title>
        <authorList>
            <person name="Eder W."/>
            <person name="Wanner G."/>
            <person name="Ludwig W."/>
            <person name="Busse H.J."/>
            <person name="Ziemke-Kageler F."/>
            <person name="Lang E."/>
        </authorList>
    </citation>
    <scope>NUCLEOTIDE SEQUENCE [LARGE SCALE GENOMIC DNA]</scope>
    <source>
        <strain evidence="1 2">DSM 23061</strain>
    </source>
</reference>
<keyword evidence="2" id="KW-1185">Reference proteome</keyword>
<organism evidence="1 2">
    <name type="scientific">Undibacterium parvum</name>
    <dbReference type="NCBI Taxonomy" id="401471"/>
    <lineage>
        <taxon>Bacteria</taxon>
        <taxon>Pseudomonadati</taxon>
        <taxon>Pseudomonadota</taxon>
        <taxon>Betaproteobacteria</taxon>
        <taxon>Burkholderiales</taxon>
        <taxon>Oxalobacteraceae</taxon>
        <taxon>Undibacterium</taxon>
    </lineage>
</organism>